<evidence type="ECO:0000256" key="1">
    <source>
        <dbReference type="ARBA" id="ARBA00010312"/>
    </source>
</evidence>
<dbReference type="AlphaFoldDB" id="A0A0S2THG7"/>
<evidence type="ECO:0000259" key="7">
    <source>
        <dbReference type="Pfam" id="PF00384"/>
    </source>
</evidence>
<dbReference type="GO" id="GO:0051539">
    <property type="term" value="F:4 iron, 4 sulfur cluster binding"/>
    <property type="evidence" value="ECO:0007669"/>
    <property type="project" value="UniProtKB-KW"/>
</dbReference>
<accession>A0A0S2THG7</accession>
<dbReference type="KEGG" id="tee:Tel_16350"/>
<dbReference type="Pfam" id="PF00384">
    <property type="entry name" value="Molybdopterin"/>
    <property type="match status" value="1"/>
</dbReference>
<evidence type="ECO:0000259" key="8">
    <source>
        <dbReference type="Pfam" id="PF01568"/>
    </source>
</evidence>
<dbReference type="Gene3D" id="2.40.40.20">
    <property type="match status" value="1"/>
</dbReference>
<evidence type="ECO:0000313" key="10">
    <source>
        <dbReference type="Proteomes" id="UP000055136"/>
    </source>
</evidence>
<name>A0A0S2THG7_9GAMM</name>
<evidence type="ECO:0000256" key="6">
    <source>
        <dbReference type="ARBA" id="ARBA00023002"/>
    </source>
</evidence>
<dbReference type="Gene3D" id="3.30.2070.10">
    <property type="entry name" value="Formate dehydrogenase/DMSO reductase"/>
    <property type="match status" value="1"/>
</dbReference>
<dbReference type="PANTHER" id="PTHR43742">
    <property type="entry name" value="TRIMETHYLAMINE-N-OXIDE REDUCTASE"/>
    <property type="match status" value="1"/>
</dbReference>
<dbReference type="InterPro" id="IPR006656">
    <property type="entry name" value="Mopterin_OxRdtase"/>
</dbReference>
<dbReference type="EMBL" id="CP013099">
    <property type="protein sequence ID" value="ALP54595.1"/>
    <property type="molecule type" value="Genomic_DNA"/>
</dbReference>
<dbReference type="SUPFAM" id="SSF50692">
    <property type="entry name" value="ADC-like"/>
    <property type="match status" value="1"/>
</dbReference>
<keyword evidence="2" id="KW-0004">4Fe-4S</keyword>
<proteinExistence type="inferred from homology"/>
<organism evidence="9 10">
    <name type="scientific">Candidatus Tenderia electrophaga</name>
    <dbReference type="NCBI Taxonomy" id="1748243"/>
    <lineage>
        <taxon>Bacteria</taxon>
        <taxon>Pseudomonadati</taxon>
        <taxon>Pseudomonadota</taxon>
        <taxon>Gammaproteobacteria</taxon>
        <taxon>Candidatus Tenderiales</taxon>
        <taxon>Candidatus Tenderiaceae</taxon>
        <taxon>Candidatus Tenderia</taxon>
    </lineage>
</organism>
<dbReference type="InterPro" id="IPR006657">
    <property type="entry name" value="MoPterin_dinucl-bd_dom"/>
</dbReference>
<protein>
    <recommendedName>
        <fullName evidence="11">Molybdopterin dinucleotide-binding domain-containing protein</fullName>
    </recommendedName>
</protein>
<keyword evidence="3" id="KW-0500">Molybdenum</keyword>
<reference evidence="9" key="1">
    <citation type="submission" date="2015-10" db="EMBL/GenBank/DDBJ databases">
        <title>Description of Candidatus Tenderia electrophaga gen. nov, sp. nov., an Uncultivated Electroautotroph from a Biocathode Enrichment.</title>
        <authorList>
            <person name="Eddie B.J."/>
            <person name="Malanoski A.P."/>
            <person name="Wang Z."/>
            <person name="Hall R.J."/>
            <person name="Oh S.D."/>
            <person name="Heiner C."/>
            <person name="Lin B."/>
            <person name="Strycharz-Glaven S.M."/>
        </authorList>
    </citation>
    <scope>NUCLEOTIDE SEQUENCE [LARGE SCALE GENOMIC DNA]</scope>
    <source>
        <strain evidence="9">NRL1</strain>
    </source>
</reference>
<keyword evidence="10" id="KW-1185">Reference proteome</keyword>
<comment type="similarity">
    <text evidence="1">Belongs to the prokaryotic molybdopterin-containing oxidoreductase family.</text>
</comment>
<dbReference type="InterPro" id="IPR009010">
    <property type="entry name" value="Asp_de-COase-like_dom_sf"/>
</dbReference>
<dbReference type="PANTHER" id="PTHR43742:SF9">
    <property type="entry name" value="TETRATHIONATE REDUCTASE SUBUNIT A"/>
    <property type="match status" value="1"/>
</dbReference>
<feature type="domain" description="Molybdopterin dinucleotide-binding" evidence="8">
    <location>
        <begin position="443"/>
        <end position="509"/>
    </location>
</feature>
<evidence type="ECO:0000313" key="9">
    <source>
        <dbReference type="EMBL" id="ALP54595.1"/>
    </source>
</evidence>
<keyword evidence="6" id="KW-0560">Oxidoreductase</keyword>
<dbReference type="GO" id="GO:0043546">
    <property type="term" value="F:molybdopterin cofactor binding"/>
    <property type="evidence" value="ECO:0007669"/>
    <property type="project" value="InterPro"/>
</dbReference>
<keyword evidence="5" id="KW-0732">Signal</keyword>
<dbReference type="Gene3D" id="3.40.50.740">
    <property type="match status" value="1"/>
</dbReference>
<sequence>MEALNEAWGSKDHYVYEAVNNAVGKAVNEAVLGDPMPAYRIDKAKSILSFGADFLGTWMSPVHFSREYVKFRGGDRGVLIQVEPKMTLTGGNADLWVAARPGTEGVLALGIANVLLTKNQVKGDKLPQAALDEIAKYDVNKVTEITGVGGDTMVRIANYLTNHSPSLVLSGESAHNHVNGYENAMAAMMLNVLLGNVGKTIEPSNSIAFEDLKAKHGNSRALADFAKAVDGGKYDVVFFHGANPVYTAPAHLAMAEKLAKVPFKVALSMFPDETTVAADLVLPLSSPYEEWATTVAPYQPKEAAISISQPLMKQLYPETMGLGDLLLTMLKHHQVEDYADYGDYYAYLRAALEQMPASVKGGKSGGQFWSAALQQGLIKAPAKAGSLKVSLGSIKQSIPQAGNDYPLHLVPSTNQNMYDGRNANLPWLQEAPDQISKVFWDSWAELHPKTAARLGVKEGDYVRVESDQGAIETQVYIHKGVHVDAVCVPIGRGHEAYGRYAEGLGVNPLKILSPAVEQKSGELATHATRVRVSKTGRHAELPRLGGSETQVGRRLVSSIPADAFRRTEGGDNNVA</sequence>
<keyword evidence="4" id="KW-0479">Metal-binding</keyword>
<evidence type="ECO:0000256" key="2">
    <source>
        <dbReference type="ARBA" id="ARBA00022485"/>
    </source>
</evidence>
<evidence type="ECO:0000256" key="4">
    <source>
        <dbReference type="ARBA" id="ARBA00022723"/>
    </source>
</evidence>
<evidence type="ECO:0000256" key="3">
    <source>
        <dbReference type="ARBA" id="ARBA00022505"/>
    </source>
</evidence>
<keyword evidence="2" id="KW-0408">Iron</keyword>
<evidence type="ECO:0000256" key="5">
    <source>
        <dbReference type="ARBA" id="ARBA00022729"/>
    </source>
</evidence>
<feature type="domain" description="Molybdopterin oxidoreductase" evidence="7">
    <location>
        <begin position="37"/>
        <end position="295"/>
    </location>
</feature>
<dbReference type="InterPro" id="IPR050612">
    <property type="entry name" value="Prok_Mopterin_Oxidored"/>
</dbReference>
<evidence type="ECO:0008006" key="11">
    <source>
        <dbReference type="Google" id="ProtNLM"/>
    </source>
</evidence>
<dbReference type="Proteomes" id="UP000055136">
    <property type="component" value="Chromosome"/>
</dbReference>
<dbReference type="STRING" id="1748243.Tel_16350"/>
<gene>
    <name evidence="9" type="ORF">Tel_16350</name>
</gene>
<dbReference type="Gene3D" id="3.40.228.10">
    <property type="entry name" value="Dimethylsulfoxide Reductase, domain 2"/>
    <property type="match status" value="1"/>
</dbReference>
<dbReference type="GO" id="GO:0046872">
    <property type="term" value="F:metal ion binding"/>
    <property type="evidence" value="ECO:0007669"/>
    <property type="project" value="UniProtKB-KW"/>
</dbReference>
<dbReference type="GO" id="GO:0016491">
    <property type="term" value="F:oxidoreductase activity"/>
    <property type="evidence" value="ECO:0007669"/>
    <property type="project" value="UniProtKB-KW"/>
</dbReference>
<dbReference type="SUPFAM" id="SSF53706">
    <property type="entry name" value="Formate dehydrogenase/DMSO reductase, domains 1-3"/>
    <property type="match status" value="1"/>
</dbReference>
<keyword evidence="2" id="KW-0411">Iron-sulfur</keyword>
<dbReference type="Pfam" id="PF01568">
    <property type="entry name" value="Molydop_binding"/>
    <property type="match status" value="1"/>
</dbReference>